<keyword evidence="2" id="KW-1185">Reference proteome</keyword>
<evidence type="ECO:0000313" key="2">
    <source>
        <dbReference type="Proteomes" id="UP000799755"/>
    </source>
</evidence>
<dbReference type="EMBL" id="MU003522">
    <property type="protein sequence ID" value="KAF2467022.1"/>
    <property type="molecule type" value="Genomic_DNA"/>
</dbReference>
<proteinExistence type="predicted"/>
<accession>A0ACB6QL32</accession>
<gene>
    <name evidence="1" type="ORF">BDR25DRAFT_359073</name>
</gene>
<dbReference type="Proteomes" id="UP000799755">
    <property type="component" value="Unassembled WGS sequence"/>
</dbReference>
<sequence length="821" mass="91958">MHLLFKILHRDSFHSIALKRIRSSSSIPYPQILANSNQEHRTKSNQNFPIPRSLKLPTSPRLETGCLLFQLAQPVPPYDKDGLHFGLELDSACSLFDSFACWDSNTSHYDAYQISTHMSVIFSTSSFLKAHHVQEINYLQKLGVKARDSLLVFTPNHILDLLHIWGGMYRCCVFRSNPCLRSNRGFPHLLTSPQHGSQSGITSVYSKVLNTPPSDVQNLSTTGLQVWRIFVGTEPESLNPAHISELPISPLEQQVFPKCYGYPFGLDMEQGANHSDTISRNADLGSYLCTMHLTNICRSRLGKPSTAKNITNKFKTIRSIEPFTPYLRGNFSDTVVKIRYPPNHSPNSGKAKQKPSKSPNTTSFLSAKCSAVGRPSAESSKAGGSAKQYAQLLVFVRTCNLPREEMLLPEIPELMSGKCKRKQSTVVSRFAISSNTWDYSRVVLTDRLYPRAHLRLHTSTKHASSYLSFHSHNIPSPLQLLSASPFSKPRYSFIWSRFKRQKRIERSKSFSDVDPEVFRLAHALLLFSSFLCQFWLRSSVVSVLVRVISSSCLRTQFHITSFLNLVFLSLSLLIVADTVTLALALPLAVANLLSPYWVEVKAHECGWFQGACRVATKKVKREEAERGQPGVTLYSLTYPGRISLLLLVSEKPPVRIAKGYKYYLKPNASRKWAPPISAAFHILLPTTSTVGMNRRGTQGKLYTIKTQAACKKEGIAYAPLPKGVAGHVVVFATIASNPCGDARYYPIAPTARSPYSFQLHLRHYNNQFIGPPSALPLYSYLRVEEHVTPLEMLVGVKGDFGEHLMLKNESVDKLVSALRTK</sequence>
<organism evidence="1 2">
    <name type="scientific">Lindgomyces ingoldianus</name>
    <dbReference type="NCBI Taxonomy" id="673940"/>
    <lineage>
        <taxon>Eukaryota</taxon>
        <taxon>Fungi</taxon>
        <taxon>Dikarya</taxon>
        <taxon>Ascomycota</taxon>
        <taxon>Pezizomycotina</taxon>
        <taxon>Dothideomycetes</taxon>
        <taxon>Pleosporomycetidae</taxon>
        <taxon>Pleosporales</taxon>
        <taxon>Lindgomycetaceae</taxon>
        <taxon>Lindgomyces</taxon>
    </lineage>
</organism>
<protein>
    <submittedName>
        <fullName evidence="1">Uncharacterized protein</fullName>
    </submittedName>
</protein>
<name>A0ACB6QL32_9PLEO</name>
<evidence type="ECO:0000313" key="1">
    <source>
        <dbReference type="EMBL" id="KAF2467022.1"/>
    </source>
</evidence>
<comment type="caution">
    <text evidence="1">The sequence shown here is derived from an EMBL/GenBank/DDBJ whole genome shotgun (WGS) entry which is preliminary data.</text>
</comment>
<reference evidence="1" key="1">
    <citation type="journal article" date="2020" name="Stud. Mycol.">
        <title>101 Dothideomycetes genomes: a test case for predicting lifestyles and emergence of pathogens.</title>
        <authorList>
            <person name="Haridas S."/>
            <person name="Albert R."/>
            <person name="Binder M."/>
            <person name="Bloem J."/>
            <person name="Labutti K."/>
            <person name="Salamov A."/>
            <person name="Andreopoulos B."/>
            <person name="Baker S."/>
            <person name="Barry K."/>
            <person name="Bills G."/>
            <person name="Bluhm B."/>
            <person name="Cannon C."/>
            <person name="Castanera R."/>
            <person name="Culley D."/>
            <person name="Daum C."/>
            <person name="Ezra D."/>
            <person name="Gonzalez J."/>
            <person name="Henrissat B."/>
            <person name="Kuo A."/>
            <person name="Liang C."/>
            <person name="Lipzen A."/>
            <person name="Lutzoni F."/>
            <person name="Magnuson J."/>
            <person name="Mondo S."/>
            <person name="Nolan M."/>
            <person name="Ohm R."/>
            <person name="Pangilinan J."/>
            <person name="Park H.-J."/>
            <person name="Ramirez L."/>
            <person name="Alfaro M."/>
            <person name="Sun H."/>
            <person name="Tritt A."/>
            <person name="Yoshinaga Y."/>
            <person name="Zwiers L.-H."/>
            <person name="Turgeon B."/>
            <person name="Goodwin S."/>
            <person name="Spatafora J."/>
            <person name="Crous P."/>
            <person name="Grigoriev I."/>
        </authorList>
    </citation>
    <scope>NUCLEOTIDE SEQUENCE</scope>
    <source>
        <strain evidence="1">ATCC 200398</strain>
    </source>
</reference>